<dbReference type="RefSeq" id="WP_225698790.1">
    <property type="nucleotide sequence ID" value="NZ_JAIXNE010000005.1"/>
</dbReference>
<name>A0A9X1L175_9BACT</name>
<dbReference type="Pfam" id="PF00082">
    <property type="entry name" value="Peptidase_S8"/>
    <property type="match status" value="1"/>
</dbReference>
<keyword evidence="3 5" id="KW-0378">Hydrolase</keyword>
<feature type="active site" description="Charge relay system" evidence="5">
    <location>
        <position position="342"/>
    </location>
</feature>
<dbReference type="AlphaFoldDB" id="A0A9X1L175"/>
<dbReference type="GO" id="GO:0004252">
    <property type="term" value="F:serine-type endopeptidase activity"/>
    <property type="evidence" value="ECO:0007669"/>
    <property type="project" value="UniProtKB-UniRule"/>
</dbReference>
<evidence type="ECO:0000256" key="5">
    <source>
        <dbReference type="PROSITE-ProRule" id="PRU01240"/>
    </source>
</evidence>
<dbReference type="PANTHER" id="PTHR43806">
    <property type="entry name" value="PEPTIDASE S8"/>
    <property type="match status" value="1"/>
</dbReference>
<comment type="similarity">
    <text evidence="1 5 6">Belongs to the peptidase S8 family.</text>
</comment>
<protein>
    <submittedName>
        <fullName evidence="8">S8 family serine peptidase</fullName>
    </submittedName>
</protein>
<feature type="active site" description="Charge relay system" evidence="5">
    <location>
        <position position="128"/>
    </location>
</feature>
<dbReference type="GO" id="GO:0006508">
    <property type="term" value="P:proteolysis"/>
    <property type="evidence" value="ECO:0007669"/>
    <property type="project" value="UniProtKB-KW"/>
</dbReference>
<feature type="domain" description="Peptidase S8/S53" evidence="7">
    <location>
        <begin position="119"/>
        <end position="388"/>
    </location>
</feature>
<dbReference type="InterPro" id="IPR023828">
    <property type="entry name" value="Peptidase_S8_Ser-AS"/>
</dbReference>
<evidence type="ECO:0000256" key="1">
    <source>
        <dbReference type="ARBA" id="ARBA00011073"/>
    </source>
</evidence>
<dbReference type="PANTHER" id="PTHR43806:SF67">
    <property type="entry name" value="EGF-LIKE DOMAIN-CONTAINING PROTEIN"/>
    <property type="match status" value="1"/>
</dbReference>
<keyword evidence="9" id="KW-1185">Reference proteome</keyword>
<evidence type="ECO:0000256" key="3">
    <source>
        <dbReference type="ARBA" id="ARBA00022801"/>
    </source>
</evidence>
<dbReference type="EMBL" id="JAIXNE010000005">
    <property type="protein sequence ID" value="MCA6077927.1"/>
    <property type="molecule type" value="Genomic_DNA"/>
</dbReference>
<dbReference type="SUPFAM" id="SSF52743">
    <property type="entry name" value="Subtilisin-like"/>
    <property type="match status" value="1"/>
</dbReference>
<keyword evidence="4 5" id="KW-0720">Serine protease</keyword>
<accession>A0A9X1L175</accession>
<dbReference type="Gene3D" id="3.40.50.200">
    <property type="entry name" value="Peptidase S8/S53 domain"/>
    <property type="match status" value="1"/>
</dbReference>
<dbReference type="InterPro" id="IPR000209">
    <property type="entry name" value="Peptidase_S8/S53_dom"/>
</dbReference>
<evidence type="ECO:0000313" key="9">
    <source>
        <dbReference type="Proteomes" id="UP001139409"/>
    </source>
</evidence>
<evidence type="ECO:0000256" key="2">
    <source>
        <dbReference type="ARBA" id="ARBA00022670"/>
    </source>
</evidence>
<feature type="active site" description="Charge relay system" evidence="5">
    <location>
        <position position="173"/>
    </location>
</feature>
<dbReference type="InterPro" id="IPR050131">
    <property type="entry name" value="Peptidase_S8_subtilisin-like"/>
</dbReference>
<evidence type="ECO:0000313" key="8">
    <source>
        <dbReference type="EMBL" id="MCA6077927.1"/>
    </source>
</evidence>
<dbReference type="Proteomes" id="UP001139409">
    <property type="component" value="Unassembled WGS sequence"/>
</dbReference>
<dbReference type="PROSITE" id="PS51892">
    <property type="entry name" value="SUBTILASE"/>
    <property type="match status" value="1"/>
</dbReference>
<dbReference type="PROSITE" id="PS00138">
    <property type="entry name" value="SUBTILASE_SER"/>
    <property type="match status" value="1"/>
</dbReference>
<reference evidence="8" key="1">
    <citation type="submission" date="2021-09" db="EMBL/GenBank/DDBJ databases">
        <title>Fulvivirga sp. isolated from coastal sediment.</title>
        <authorList>
            <person name="Yu H."/>
        </authorList>
    </citation>
    <scope>NUCLEOTIDE SEQUENCE</scope>
    <source>
        <strain evidence="8">1062</strain>
    </source>
</reference>
<dbReference type="PRINTS" id="PR00723">
    <property type="entry name" value="SUBTILISIN"/>
</dbReference>
<dbReference type="PROSITE" id="PS00136">
    <property type="entry name" value="SUBTILASE_ASP"/>
    <property type="match status" value="1"/>
</dbReference>
<organism evidence="8 9">
    <name type="scientific">Fulvivirga sedimenti</name>
    <dbReference type="NCBI Taxonomy" id="2879465"/>
    <lineage>
        <taxon>Bacteria</taxon>
        <taxon>Pseudomonadati</taxon>
        <taxon>Bacteroidota</taxon>
        <taxon>Cytophagia</taxon>
        <taxon>Cytophagales</taxon>
        <taxon>Fulvivirgaceae</taxon>
        <taxon>Fulvivirga</taxon>
    </lineage>
</organism>
<sequence>MLMLCWSFLADGQQKYWIYLNHKNHDLKNCSEEFCKTSHLNSLEAFGISPIIYSSWLEAASAVIDHADVEILQEYSEIDSIRPLNLNLRITSAGQPQEELDAALSQIHAEAFREAGLTGKGVRIGIIDAGFYRSDKVKSLSYIFDQKGFLGYRNFVETDITDGFSQMKNNDYHGTRVWQLIGGYQPEKNEINGLAYDARYYLARTDEDPREYRGEEDYWIAAVEWMEKQGVRIINSSLGYADGHDNPDEDYAQEDADGRSSALTKAAEIAVNEKGLLIIMSAGNSGNESFSVVNIPADAPGVLAIGATNLMHWTRQNYSSIGKYTLPVIKPDVSCYSASGTSFSAPVITGMAACILQSDSTLTNVQISEIIRRSANLRYFPNNFIGYGVPDSRRVLDMISGEWILGDRSEVVMAESDEITLTSDAINPVLFHKINAWEVSSQEALTRKQREWKILRPGKSITHTTFATETDAIEIIWPD</sequence>
<gene>
    <name evidence="8" type="ORF">LDX50_23830</name>
</gene>
<comment type="caution">
    <text evidence="8">The sequence shown here is derived from an EMBL/GenBank/DDBJ whole genome shotgun (WGS) entry which is preliminary data.</text>
</comment>
<proteinExistence type="inferred from homology"/>
<dbReference type="InterPro" id="IPR036852">
    <property type="entry name" value="Peptidase_S8/S53_dom_sf"/>
</dbReference>
<evidence type="ECO:0000256" key="4">
    <source>
        <dbReference type="ARBA" id="ARBA00022825"/>
    </source>
</evidence>
<evidence type="ECO:0000256" key="6">
    <source>
        <dbReference type="RuleBase" id="RU003355"/>
    </source>
</evidence>
<evidence type="ECO:0000259" key="7">
    <source>
        <dbReference type="Pfam" id="PF00082"/>
    </source>
</evidence>
<keyword evidence="2 5" id="KW-0645">Protease</keyword>
<dbReference type="InterPro" id="IPR023827">
    <property type="entry name" value="Peptidase_S8_Asp-AS"/>
</dbReference>
<dbReference type="InterPro" id="IPR015500">
    <property type="entry name" value="Peptidase_S8_subtilisin-rel"/>
</dbReference>